<evidence type="ECO:0000313" key="2">
    <source>
        <dbReference type="EMBL" id="CAH2074893.1"/>
    </source>
</evidence>
<feature type="region of interest" description="Disordered" evidence="1">
    <location>
        <begin position="55"/>
        <end position="100"/>
    </location>
</feature>
<dbReference type="EMBL" id="OW152820">
    <property type="protein sequence ID" value="CAH2074893.1"/>
    <property type="molecule type" value="Genomic_DNA"/>
</dbReference>
<proteinExistence type="predicted"/>
<reference evidence="2" key="1">
    <citation type="submission" date="2022-03" db="EMBL/GenBank/DDBJ databases">
        <authorList>
            <person name="Martin H S."/>
        </authorList>
    </citation>
    <scope>NUCLEOTIDE SEQUENCE</scope>
</reference>
<evidence type="ECO:0000313" key="3">
    <source>
        <dbReference type="Proteomes" id="UP000837857"/>
    </source>
</evidence>
<protein>
    <submittedName>
        <fullName evidence="2">Uncharacterized protein</fullName>
    </submittedName>
</protein>
<dbReference type="Proteomes" id="UP000837857">
    <property type="component" value="Chromosome 8"/>
</dbReference>
<name>A0ABN8J3G5_9NEOP</name>
<organism evidence="2 3">
    <name type="scientific">Iphiclides podalirius</name>
    <name type="common">scarce swallowtail</name>
    <dbReference type="NCBI Taxonomy" id="110791"/>
    <lineage>
        <taxon>Eukaryota</taxon>
        <taxon>Metazoa</taxon>
        <taxon>Ecdysozoa</taxon>
        <taxon>Arthropoda</taxon>
        <taxon>Hexapoda</taxon>
        <taxon>Insecta</taxon>
        <taxon>Pterygota</taxon>
        <taxon>Neoptera</taxon>
        <taxon>Endopterygota</taxon>
        <taxon>Lepidoptera</taxon>
        <taxon>Glossata</taxon>
        <taxon>Ditrysia</taxon>
        <taxon>Papilionoidea</taxon>
        <taxon>Papilionidae</taxon>
        <taxon>Papilioninae</taxon>
        <taxon>Iphiclides</taxon>
    </lineage>
</organism>
<accession>A0ABN8J3G5</accession>
<gene>
    <name evidence="2" type="ORF">IPOD504_LOCUS16310</name>
</gene>
<sequence length="125" mass="12763">MSTRVLIRGVPPAQLGLWRRAGRSQVVCRAALRGPRAAIGPTRRRARAKLIGKHAAAEDIGTEPRQATVKWPGSGGVRTAAGVGSEGASGAHAAGPRAAGGRAQINAPAALRGPPLLSCQGCLRH</sequence>
<feature type="non-terminal residue" evidence="2">
    <location>
        <position position="125"/>
    </location>
</feature>
<evidence type="ECO:0000256" key="1">
    <source>
        <dbReference type="SAM" id="MobiDB-lite"/>
    </source>
</evidence>
<feature type="compositionally biased region" description="Low complexity" evidence="1">
    <location>
        <begin position="80"/>
        <end position="100"/>
    </location>
</feature>
<keyword evidence="3" id="KW-1185">Reference proteome</keyword>